<accession>A0A134BAE3</accession>
<dbReference type="EMBL" id="LSDK01000054">
    <property type="protein sequence ID" value="KXB76894.1"/>
    <property type="molecule type" value="Genomic_DNA"/>
</dbReference>
<keyword evidence="3" id="KW-1185">Reference proteome</keyword>
<protein>
    <submittedName>
        <fullName evidence="2">Uncharacterized protein</fullName>
    </submittedName>
</protein>
<dbReference type="PATRIC" id="fig|322095.3.peg.752"/>
<evidence type="ECO:0000313" key="2">
    <source>
        <dbReference type="EMBL" id="KXB76894.1"/>
    </source>
</evidence>
<dbReference type="AlphaFoldDB" id="A0A134BAE3"/>
<organism evidence="2 3">
    <name type="scientific">Porphyromonas somerae</name>
    <dbReference type="NCBI Taxonomy" id="322095"/>
    <lineage>
        <taxon>Bacteria</taxon>
        <taxon>Pseudomonadati</taxon>
        <taxon>Bacteroidota</taxon>
        <taxon>Bacteroidia</taxon>
        <taxon>Bacteroidales</taxon>
        <taxon>Porphyromonadaceae</taxon>
        <taxon>Porphyromonas</taxon>
    </lineage>
</organism>
<evidence type="ECO:0000313" key="3">
    <source>
        <dbReference type="Proteomes" id="UP000070224"/>
    </source>
</evidence>
<reference evidence="3" key="1">
    <citation type="submission" date="2016-01" db="EMBL/GenBank/DDBJ databases">
        <authorList>
            <person name="Mitreva M."/>
            <person name="Pepin K.H."/>
            <person name="Mihindukulasuriya K.A."/>
            <person name="Fulton R."/>
            <person name="Fronick C."/>
            <person name="O'Laughlin M."/>
            <person name="Miner T."/>
            <person name="Herter B."/>
            <person name="Rosa B.A."/>
            <person name="Cordes M."/>
            <person name="Tomlinson C."/>
            <person name="Wollam A."/>
            <person name="Palsikar V.B."/>
            <person name="Mardis E.R."/>
            <person name="Wilson R.K."/>
        </authorList>
    </citation>
    <scope>NUCLEOTIDE SEQUENCE [LARGE SCALE GENOMIC DNA]</scope>
    <source>
        <strain evidence="3">KA00683</strain>
    </source>
</reference>
<feature type="region of interest" description="Disordered" evidence="1">
    <location>
        <begin position="1"/>
        <end position="42"/>
    </location>
</feature>
<sequence length="42" mass="4632">MVAKQAESWRKQLDEASSTAVSSTRSYGMLPSGYTKRANQPI</sequence>
<dbReference type="Proteomes" id="UP000070224">
    <property type="component" value="Unassembled WGS sequence"/>
</dbReference>
<proteinExistence type="predicted"/>
<evidence type="ECO:0000256" key="1">
    <source>
        <dbReference type="SAM" id="MobiDB-lite"/>
    </source>
</evidence>
<feature type="compositionally biased region" description="Polar residues" evidence="1">
    <location>
        <begin position="15"/>
        <end position="26"/>
    </location>
</feature>
<gene>
    <name evidence="2" type="ORF">HMPREF3185_00761</name>
</gene>
<dbReference type="STRING" id="322095.HMPREF3185_00761"/>
<name>A0A134BAE3_9PORP</name>
<comment type="caution">
    <text evidence="2">The sequence shown here is derived from an EMBL/GenBank/DDBJ whole genome shotgun (WGS) entry which is preliminary data.</text>
</comment>